<feature type="region of interest" description="Disordered" evidence="1">
    <location>
        <begin position="226"/>
        <end position="250"/>
    </location>
</feature>
<evidence type="ECO:0008006" key="4">
    <source>
        <dbReference type="Google" id="ProtNLM"/>
    </source>
</evidence>
<feature type="compositionally biased region" description="Acidic residues" evidence="1">
    <location>
        <begin position="327"/>
        <end position="339"/>
    </location>
</feature>
<gene>
    <name evidence="2" type="ORF">ACHAWU_008688</name>
</gene>
<feature type="region of interest" description="Disordered" evidence="1">
    <location>
        <begin position="479"/>
        <end position="515"/>
    </location>
</feature>
<name>A0ABD3M517_9STRA</name>
<feature type="region of interest" description="Disordered" evidence="1">
    <location>
        <begin position="376"/>
        <end position="419"/>
    </location>
</feature>
<dbReference type="EMBL" id="JALLBG020000214">
    <property type="protein sequence ID" value="KAL3759079.1"/>
    <property type="molecule type" value="Genomic_DNA"/>
</dbReference>
<reference evidence="2 3" key="1">
    <citation type="submission" date="2024-10" db="EMBL/GenBank/DDBJ databases">
        <title>Updated reference genomes for cyclostephanoid diatoms.</title>
        <authorList>
            <person name="Roberts W.R."/>
            <person name="Alverson A.J."/>
        </authorList>
    </citation>
    <scope>NUCLEOTIDE SEQUENCE [LARGE SCALE GENOMIC DNA]</scope>
    <source>
        <strain evidence="2 3">AJA232-27</strain>
    </source>
</reference>
<feature type="compositionally biased region" description="Polar residues" evidence="1">
    <location>
        <begin position="118"/>
        <end position="134"/>
    </location>
</feature>
<dbReference type="CDD" id="cd00201">
    <property type="entry name" value="WW"/>
    <property type="match status" value="1"/>
</dbReference>
<sequence length="941" mass="104293">MINESSTLVACVPKRESTSYTRSLAQGQQIMIGENSYHSVHTIATNDTSSPSVMTEQFNARSSDGDGRGTPMTMTGSQLLDAMMGQERMHDEAIEAQLEPIKVPESPACSIRTERSDGSNGSNERNKRNTTNIDASEDEIEMSQRQHRVDKQLHAITTVYGANNPPPLPSNTPSISRDKDLKEYLSQYRQLSKDERRKLLGEVKTILDVGDKSMISGMDRYGYGGRRMSDDLDNSSSNNYEEAEDDSLLASSEEGTYYSDLSTAFYTNDVSTAFCSTAESRTTMFSTSDDGNNNARGGGGRRRGGGRNVARASRGRKSERSRLYERYEDEEDDDEDEEGTLFGLVNSPCMSYLLCDFKQCEEAEVHLLEQTNFKDNVDDDDQESWDWNKDGKKKQRAEKVDAPEHQLAEHGGKSRERNNIRAMYNKSPSNSSKCGSLNSNGLTVKERMARVEEKLIGKKSYVGEEPVTENSLMEKLRSDAAEDSAVDINNPSGEVVKAGEHENNDRGIVTSDDISDDNAKDDIVAVAATDMESKLAINSHENELAGIELNEAVVAHKDNALPSTGTDKVDVDEVAVVKTKSIPRQRSESPFIKAMSTLSRKSSKVITAGEDANLLTSEPAQQNENTSTKPITRHRSASPFVRVLPTLPRKASKLNEVQPIVDSIIPVPVKESEQVEGACNKSSATEVSDDSAEMFMSEDAQGGKSRTMSERPPTPASSIASESKKEVPQLPMPPVEQQQELAESSVEMVKSSADIVHQKPPRAQRKRFKMSIFNKKKKTSDNTTCESPTNKSESEEPSWPASPEITVRTVESNDSPTIPMTPTKFEYQEKTDLADVVYVATRDSPVSTSTTSSATSRKKRRGWKEYTDLSTGEKYYSDGVTTTWNKPVNFSRDYSPVTTICDDTKSKANKGWREYVDRNTGKKYYSDGTNTTWEKPVDLEQ</sequence>
<comment type="caution">
    <text evidence="2">The sequence shown here is derived from an EMBL/GenBank/DDBJ whole genome shotgun (WGS) entry which is preliminary data.</text>
</comment>
<feature type="compositionally biased region" description="Basic residues" evidence="1">
    <location>
        <begin position="759"/>
        <end position="778"/>
    </location>
</feature>
<dbReference type="AlphaFoldDB" id="A0ABD3M517"/>
<feature type="region of interest" description="Disordered" evidence="1">
    <location>
        <begin position="617"/>
        <end position="637"/>
    </location>
</feature>
<dbReference type="Proteomes" id="UP001530293">
    <property type="component" value="Unassembled WGS sequence"/>
</dbReference>
<feature type="compositionally biased region" description="Basic and acidic residues" evidence="1">
    <location>
        <begin position="316"/>
        <end position="326"/>
    </location>
</feature>
<evidence type="ECO:0000313" key="2">
    <source>
        <dbReference type="EMBL" id="KAL3759079.1"/>
    </source>
</evidence>
<feature type="compositionally biased region" description="Polar residues" evidence="1">
    <location>
        <begin position="809"/>
        <end position="820"/>
    </location>
</feature>
<keyword evidence="3" id="KW-1185">Reference proteome</keyword>
<feature type="region of interest" description="Disordered" evidence="1">
    <location>
        <begin position="671"/>
        <end position="826"/>
    </location>
</feature>
<dbReference type="Gene3D" id="2.20.70.10">
    <property type="match status" value="1"/>
</dbReference>
<feature type="region of interest" description="Disordered" evidence="1">
    <location>
        <begin position="98"/>
        <end position="136"/>
    </location>
</feature>
<feature type="region of interest" description="Disordered" evidence="1">
    <location>
        <begin position="843"/>
        <end position="863"/>
    </location>
</feature>
<feature type="compositionally biased region" description="Basic and acidic residues" evidence="1">
    <location>
        <begin position="397"/>
        <end position="419"/>
    </location>
</feature>
<feature type="compositionally biased region" description="Polar residues" evidence="1">
    <location>
        <begin position="617"/>
        <end position="630"/>
    </location>
</feature>
<feature type="compositionally biased region" description="Polar residues" evidence="1">
    <location>
        <begin position="781"/>
        <end position="791"/>
    </location>
</feature>
<feature type="region of interest" description="Disordered" evidence="1">
    <location>
        <begin position="283"/>
        <end position="339"/>
    </location>
</feature>
<proteinExistence type="predicted"/>
<evidence type="ECO:0000256" key="1">
    <source>
        <dbReference type="SAM" id="MobiDB-lite"/>
    </source>
</evidence>
<protein>
    <recommendedName>
        <fullName evidence="4">WW domain-containing protein</fullName>
    </recommendedName>
</protein>
<evidence type="ECO:0000313" key="3">
    <source>
        <dbReference type="Proteomes" id="UP001530293"/>
    </source>
</evidence>
<accession>A0ABD3M517</accession>
<organism evidence="2 3">
    <name type="scientific">Discostella pseudostelligera</name>
    <dbReference type="NCBI Taxonomy" id="259834"/>
    <lineage>
        <taxon>Eukaryota</taxon>
        <taxon>Sar</taxon>
        <taxon>Stramenopiles</taxon>
        <taxon>Ochrophyta</taxon>
        <taxon>Bacillariophyta</taxon>
        <taxon>Coscinodiscophyceae</taxon>
        <taxon>Thalassiosirophycidae</taxon>
        <taxon>Stephanodiscales</taxon>
        <taxon>Stephanodiscaceae</taxon>
        <taxon>Discostella</taxon>
    </lineage>
</organism>
<dbReference type="InterPro" id="IPR001202">
    <property type="entry name" value="WW_dom"/>
</dbReference>